<dbReference type="PROSITE" id="PS51081">
    <property type="entry name" value="ZF_SIAH"/>
    <property type="match status" value="1"/>
</dbReference>
<accession>A0A6G1E0S5</accession>
<protein>
    <recommendedName>
        <fullName evidence="6">SIAH-type domain-containing protein</fullName>
    </recommendedName>
</protein>
<sequence>MVVAAEATAGRVELALLRQDRRRPVPLVRILRRLRPRPRHGGLRLIQCPNEAYGCRSYVTYYAVDDHQRACPHVPCSCPEPGCGFAGSPSALLNHLPVAHSCPVDKVEYGKALALRVPASEGRRRLLVGEEDKRVAETAPQYRCKMWANAPAVGAASGKVDIVMVDMEVASSGAVAGSIAVEEATFLAVPPKMLHGEPEEIVIGICIDKKTS</sequence>
<dbReference type="PANTHER" id="PTHR46632:SF18">
    <property type="entry name" value="OS01G0122200 PROTEIN"/>
    <property type="match status" value="1"/>
</dbReference>
<evidence type="ECO:0000256" key="2">
    <source>
        <dbReference type="ARBA" id="ARBA00022771"/>
    </source>
</evidence>
<dbReference type="Gene3D" id="3.30.40.10">
    <property type="entry name" value="Zinc/RING finger domain, C3HC4 (zinc finger)"/>
    <property type="match status" value="1"/>
</dbReference>
<dbReference type="OrthoDB" id="605468at2759"/>
<name>A0A6G1E0S5_9ORYZ</name>
<keyword evidence="1" id="KW-0479">Metal-binding</keyword>
<keyword evidence="3" id="KW-0862">Zinc</keyword>
<dbReference type="AlphaFoldDB" id="A0A6G1E0S5"/>
<dbReference type="GO" id="GO:0008270">
    <property type="term" value="F:zinc ion binding"/>
    <property type="evidence" value="ECO:0007669"/>
    <property type="project" value="UniProtKB-KW"/>
</dbReference>
<dbReference type="PANTHER" id="PTHR46632">
    <property type="entry name" value="E3 UBIQUITIN-PROTEIN LIGASE SINA-LIKE 4"/>
    <property type="match status" value="1"/>
</dbReference>
<evidence type="ECO:0000259" key="6">
    <source>
        <dbReference type="PROSITE" id="PS51081"/>
    </source>
</evidence>
<evidence type="ECO:0000256" key="3">
    <source>
        <dbReference type="ARBA" id="ARBA00022833"/>
    </source>
</evidence>
<evidence type="ECO:0000313" key="7">
    <source>
        <dbReference type="EMBL" id="KAF0918379.1"/>
    </source>
</evidence>
<organism evidence="7 8">
    <name type="scientific">Oryza meyeriana var. granulata</name>
    <dbReference type="NCBI Taxonomy" id="110450"/>
    <lineage>
        <taxon>Eukaryota</taxon>
        <taxon>Viridiplantae</taxon>
        <taxon>Streptophyta</taxon>
        <taxon>Embryophyta</taxon>
        <taxon>Tracheophyta</taxon>
        <taxon>Spermatophyta</taxon>
        <taxon>Magnoliopsida</taxon>
        <taxon>Liliopsida</taxon>
        <taxon>Poales</taxon>
        <taxon>Poaceae</taxon>
        <taxon>BOP clade</taxon>
        <taxon>Oryzoideae</taxon>
        <taxon>Oryzeae</taxon>
        <taxon>Oryzinae</taxon>
        <taxon>Oryza</taxon>
        <taxon>Oryza meyeriana</taxon>
    </lineage>
</organism>
<comment type="function">
    <text evidence="4">E3 ubiquitin-protein ligase that mediates ubiquitination and subsequent proteasomal degradation of target proteins. E3 ubiquitin ligases accept ubiquitin from an E2 ubiquitin-conjugating enzyme in the form of a thioester and then directly transfers the ubiquitin to targeted substrates. It probably triggers the ubiquitin-mediated degradation of different substrates.</text>
</comment>
<feature type="domain" description="SIAH-type" evidence="6">
    <location>
        <begin position="43"/>
        <end position="101"/>
    </location>
</feature>
<dbReference type="Proteomes" id="UP000479710">
    <property type="component" value="Unassembled WGS sequence"/>
</dbReference>
<keyword evidence="2 5" id="KW-0863">Zinc-finger</keyword>
<proteinExistence type="predicted"/>
<gene>
    <name evidence="7" type="ORF">E2562_023540</name>
</gene>
<comment type="caution">
    <text evidence="7">The sequence shown here is derived from an EMBL/GenBank/DDBJ whole genome shotgun (WGS) entry which is preliminary data.</text>
</comment>
<evidence type="ECO:0000256" key="1">
    <source>
        <dbReference type="ARBA" id="ARBA00022723"/>
    </source>
</evidence>
<evidence type="ECO:0000256" key="5">
    <source>
        <dbReference type="PROSITE-ProRule" id="PRU00455"/>
    </source>
</evidence>
<dbReference type="EMBL" id="SPHZ02000005">
    <property type="protein sequence ID" value="KAF0918379.1"/>
    <property type="molecule type" value="Genomic_DNA"/>
</dbReference>
<evidence type="ECO:0000256" key="4">
    <source>
        <dbReference type="ARBA" id="ARBA00024004"/>
    </source>
</evidence>
<reference evidence="7 8" key="1">
    <citation type="submission" date="2019-11" db="EMBL/GenBank/DDBJ databases">
        <title>Whole genome sequence of Oryza granulata.</title>
        <authorList>
            <person name="Li W."/>
        </authorList>
    </citation>
    <scope>NUCLEOTIDE SEQUENCE [LARGE SCALE GENOMIC DNA]</scope>
    <source>
        <strain evidence="8">cv. Menghai</strain>
        <tissue evidence="7">Leaf</tissue>
    </source>
</reference>
<dbReference type="SUPFAM" id="SSF49599">
    <property type="entry name" value="TRAF domain-like"/>
    <property type="match status" value="1"/>
</dbReference>
<dbReference type="InterPro" id="IPR013083">
    <property type="entry name" value="Znf_RING/FYVE/PHD"/>
</dbReference>
<keyword evidence="8" id="KW-1185">Reference proteome</keyword>
<evidence type="ECO:0000313" key="8">
    <source>
        <dbReference type="Proteomes" id="UP000479710"/>
    </source>
</evidence>
<dbReference type="InterPro" id="IPR013010">
    <property type="entry name" value="Znf_SIAH"/>
</dbReference>
<dbReference type="InterPro" id="IPR044286">
    <property type="entry name" value="SINL_plant"/>
</dbReference>